<dbReference type="CDD" id="cd11586">
    <property type="entry name" value="VbhA_like"/>
    <property type="match status" value="1"/>
</dbReference>
<keyword evidence="4" id="KW-1185">Reference proteome</keyword>
<protein>
    <recommendedName>
        <fullName evidence="2">Antitoxin VbhA domain-containing protein</fullName>
    </recommendedName>
</protein>
<reference evidence="3" key="1">
    <citation type="submission" date="2022-08" db="EMBL/GenBank/DDBJ databases">
        <title>Whole genome sequencing of non-tuberculosis mycobacteria type-strains.</title>
        <authorList>
            <person name="Igarashi Y."/>
            <person name="Osugi A."/>
            <person name="Mitarai S."/>
        </authorList>
    </citation>
    <scope>NUCLEOTIDE SEQUENCE</scope>
    <source>
        <strain evidence="3">DSM 45127</strain>
    </source>
</reference>
<dbReference type="InterPro" id="IPR033788">
    <property type="entry name" value="VbhA-like"/>
</dbReference>
<organism evidence="3 4">
    <name type="scientific">Mycobacterium paraterrae</name>
    <dbReference type="NCBI Taxonomy" id="577492"/>
    <lineage>
        <taxon>Bacteria</taxon>
        <taxon>Bacillati</taxon>
        <taxon>Actinomycetota</taxon>
        <taxon>Actinomycetes</taxon>
        <taxon>Mycobacteriales</taxon>
        <taxon>Mycobacteriaceae</taxon>
        <taxon>Mycobacterium</taxon>
    </lineage>
</organism>
<dbReference type="RefSeq" id="WP_240261751.1">
    <property type="nucleotide sequence ID" value="NZ_CP092488.2"/>
</dbReference>
<dbReference type="Gene3D" id="1.10.8.1050">
    <property type="entry name" value="Antitoxin VbhA-like"/>
    <property type="match status" value="1"/>
</dbReference>
<evidence type="ECO:0000313" key="4">
    <source>
        <dbReference type="Proteomes" id="UP001055336"/>
    </source>
</evidence>
<evidence type="ECO:0000259" key="2">
    <source>
        <dbReference type="Pfam" id="PF18495"/>
    </source>
</evidence>
<dbReference type="InterPro" id="IPR041535">
    <property type="entry name" value="VbhA"/>
</dbReference>
<dbReference type="InterPro" id="IPR043038">
    <property type="entry name" value="VbhA_sf"/>
</dbReference>
<accession>A0ABY3VKS6</accession>
<sequence>MRGDAVTDLQRAKRRVKTVRAARQSSELEGSHSTAATRADQVRYARGSITTAELGDRVRRRYNVK</sequence>
<feature type="domain" description="Antitoxin VbhA" evidence="2">
    <location>
        <begin position="15"/>
        <end position="61"/>
    </location>
</feature>
<feature type="compositionally biased region" description="Polar residues" evidence="1">
    <location>
        <begin position="24"/>
        <end position="36"/>
    </location>
</feature>
<proteinExistence type="predicted"/>
<gene>
    <name evidence="3" type="ORF">MKK62_01275</name>
</gene>
<dbReference type="EMBL" id="CP092488">
    <property type="protein sequence ID" value="UMB70021.1"/>
    <property type="molecule type" value="Genomic_DNA"/>
</dbReference>
<name>A0ABY3VKS6_9MYCO</name>
<evidence type="ECO:0000313" key="3">
    <source>
        <dbReference type="EMBL" id="UMB70021.1"/>
    </source>
</evidence>
<evidence type="ECO:0000256" key="1">
    <source>
        <dbReference type="SAM" id="MobiDB-lite"/>
    </source>
</evidence>
<feature type="region of interest" description="Disordered" evidence="1">
    <location>
        <begin position="1"/>
        <end position="39"/>
    </location>
</feature>
<dbReference type="Pfam" id="PF18495">
    <property type="entry name" value="VbhA"/>
    <property type="match status" value="1"/>
</dbReference>
<dbReference type="Proteomes" id="UP001055336">
    <property type="component" value="Chromosome"/>
</dbReference>